<evidence type="ECO:0000256" key="6">
    <source>
        <dbReference type="ARBA" id="ARBA00022692"/>
    </source>
</evidence>
<gene>
    <name evidence="20" type="ORF">GCM10007157_16400</name>
</gene>
<dbReference type="GO" id="GO:0016491">
    <property type="term" value="F:oxidoreductase activity"/>
    <property type="evidence" value="ECO:0007669"/>
    <property type="project" value="InterPro"/>
</dbReference>
<keyword evidence="6 17" id="KW-0812">Transmembrane</keyword>
<dbReference type="PROSITE" id="PS51007">
    <property type="entry name" value="CYTC"/>
    <property type="match status" value="1"/>
</dbReference>
<sequence>MRERNSNIASPNIQRVTGRRVNRIAILAVLGLALLTAGCAGDKSILDPAGQAARDVALIWWIMLTFSTVVLAVITGLWLFAFKPRDVTRTPSQERKVARHWILGGGILLPVASIVALLAFGVPAGQRMLAIGEPGEVIEVIGHQWWFEVRYPNAEGGEVVTANHLVMPVGEPVDFHVTGADVIHGFWIPRLGGKVDMIPGRENRIRLQADIPAVFGAQCAELCGIGHAHMHLFVEALPREEYDAWLAERQQDALAAAATANAADDEARSAFMTHCASCHTVAGVSGGTLGPDLSDVGSRATLGAGVMAMDDGAISQWLQHHQTLKPGNLMPSHDDIDTDTLDSLGAWLETLNP</sequence>
<feature type="transmembrane region" description="Helical" evidence="17">
    <location>
        <begin position="57"/>
        <end position="80"/>
    </location>
</feature>
<organism evidence="20 21">
    <name type="scientific">Vreelandella hamiltonii</name>
    <dbReference type="NCBI Taxonomy" id="502829"/>
    <lineage>
        <taxon>Bacteria</taxon>
        <taxon>Pseudomonadati</taxon>
        <taxon>Pseudomonadota</taxon>
        <taxon>Gammaproteobacteria</taxon>
        <taxon>Oceanospirillales</taxon>
        <taxon>Halomonadaceae</taxon>
        <taxon>Vreelandella</taxon>
    </lineage>
</organism>
<dbReference type="Gene3D" id="2.60.40.420">
    <property type="entry name" value="Cupredoxins - blue copper proteins"/>
    <property type="match status" value="1"/>
</dbReference>
<keyword evidence="3" id="KW-0813">Transport</keyword>
<dbReference type="InterPro" id="IPR045187">
    <property type="entry name" value="CcO_II"/>
</dbReference>
<dbReference type="InterPro" id="IPR009056">
    <property type="entry name" value="Cyt_c-like_dom"/>
</dbReference>
<keyword evidence="8" id="KW-0249">Electron transport</keyword>
<dbReference type="InterPro" id="IPR034236">
    <property type="entry name" value="CuRO_CcO_Caa3_II"/>
</dbReference>
<evidence type="ECO:0000259" key="19">
    <source>
        <dbReference type="PROSITE" id="PS51007"/>
    </source>
</evidence>
<evidence type="ECO:0000256" key="8">
    <source>
        <dbReference type="ARBA" id="ARBA00022982"/>
    </source>
</evidence>
<keyword evidence="5" id="KW-0679">Respiratory chain</keyword>
<evidence type="ECO:0000256" key="10">
    <source>
        <dbReference type="ARBA" id="ARBA00023004"/>
    </source>
</evidence>
<dbReference type="Proteomes" id="UP000623776">
    <property type="component" value="Unassembled WGS sequence"/>
</dbReference>
<dbReference type="GO" id="GO:0042773">
    <property type="term" value="P:ATP synthesis coupled electron transport"/>
    <property type="evidence" value="ECO:0007669"/>
    <property type="project" value="TreeGrafter"/>
</dbReference>
<dbReference type="PROSITE" id="PS00078">
    <property type="entry name" value="COX2"/>
    <property type="match status" value="1"/>
</dbReference>
<comment type="function">
    <text evidence="13">Subunits I and II form the functional core of the enzyme complex. Electrons originating in cytochrome c are transferred via heme a and Cu(A) to the binuclear center formed by heme a3 and Cu(B).</text>
</comment>
<evidence type="ECO:0000256" key="7">
    <source>
        <dbReference type="ARBA" id="ARBA00022723"/>
    </source>
</evidence>
<comment type="caution">
    <text evidence="20">The sequence shown here is derived from an EMBL/GenBank/DDBJ whole genome shotgun (WGS) entry which is preliminary data.</text>
</comment>
<evidence type="ECO:0000256" key="14">
    <source>
        <dbReference type="ARBA" id="ARBA00031399"/>
    </source>
</evidence>
<evidence type="ECO:0000256" key="11">
    <source>
        <dbReference type="ARBA" id="ARBA00023008"/>
    </source>
</evidence>
<evidence type="ECO:0000256" key="5">
    <source>
        <dbReference type="ARBA" id="ARBA00022660"/>
    </source>
</evidence>
<keyword evidence="9 17" id="KW-1133">Transmembrane helix</keyword>
<comment type="similarity">
    <text evidence="2">Belongs to the cytochrome c oxidase subunit 2 family.</text>
</comment>
<feature type="transmembrane region" description="Helical" evidence="17">
    <location>
        <begin position="101"/>
        <end position="122"/>
    </location>
</feature>
<dbReference type="PANTHER" id="PTHR22888:SF9">
    <property type="entry name" value="CYTOCHROME C OXIDASE SUBUNIT 2"/>
    <property type="match status" value="1"/>
</dbReference>
<dbReference type="SUPFAM" id="SSF46626">
    <property type="entry name" value="Cytochrome c"/>
    <property type="match status" value="1"/>
</dbReference>
<dbReference type="CDD" id="cd04213">
    <property type="entry name" value="CuRO_CcO_Caa3_II"/>
    <property type="match status" value="1"/>
</dbReference>
<evidence type="ECO:0000256" key="3">
    <source>
        <dbReference type="ARBA" id="ARBA00022448"/>
    </source>
</evidence>
<dbReference type="PANTHER" id="PTHR22888">
    <property type="entry name" value="CYTOCHROME C OXIDASE, SUBUNIT II"/>
    <property type="match status" value="1"/>
</dbReference>
<keyword evidence="10 16" id="KW-0408">Iron</keyword>
<dbReference type="GO" id="GO:0016020">
    <property type="term" value="C:membrane"/>
    <property type="evidence" value="ECO:0007669"/>
    <property type="project" value="UniProtKB-SubCell"/>
</dbReference>
<keyword evidence="4 16" id="KW-0349">Heme</keyword>
<dbReference type="InterPro" id="IPR002429">
    <property type="entry name" value="CcO_II-like_C"/>
</dbReference>
<evidence type="ECO:0000313" key="21">
    <source>
        <dbReference type="Proteomes" id="UP000623776"/>
    </source>
</evidence>
<dbReference type="GO" id="GO:0005507">
    <property type="term" value="F:copper ion binding"/>
    <property type="evidence" value="ECO:0007669"/>
    <property type="project" value="InterPro"/>
</dbReference>
<protein>
    <recommendedName>
        <fullName evidence="14">Cytochrome aa3 subunit 2</fullName>
    </recommendedName>
</protein>
<dbReference type="Pfam" id="PF00034">
    <property type="entry name" value="Cytochrom_C"/>
    <property type="match status" value="1"/>
</dbReference>
<dbReference type="EMBL" id="BMXN01000007">
    <property type="protein sequence ID" value="GGW25231.1"/>
    <property type="molecule type" value="Genomic_DNA"/>
</dbReference>
<feature type="domain" description="Cytochrome oxidase subunit II copper A binding" evidence="18">
    <location>
        <begin position="133"/>
        <end position="248"/>
    </location>
</feature>
<name>A0A8H9I1W6_9GAMM</name>
<evidence type="ECO:0000256" key="16">
    <source>
        <dbReference type="PROSITE-ProRule" id="PRU00433"/>
    </source>
</evidence>
<evidence type="ECO:0000259" key="18">
    <source>
        <dbReference type="PROSITE" id="PS50857"/>
    </source>
</evidence>
<proteinExistence type="inferred from homology"/>
<evidence type="ECO:0000256" key="15">
    <source>
        <dbReference type="ARBA" id="ARBA00047816"/>
    </source>
</evidence>
<dbReference type="InterPro" id="IPR008972">
    <property type="entry name" value="Cupredoxin"/>
</dbReference>
<evidence type="ECO:0000256" key="2">
    <source>
        <dbReference type="ARBA" id="ARBA00007866"/>
    </source>
</evidence>
<evidence type="ECO:0000256" key="1">
    <source>
        <dbReference type="ARBA" id="ARBA00004141"/>
    </source>
</evidence>
<dbReference type="SUPFAM" id="SSF49503">
    <property type="entry name" value="Cupredoxins"/>
    <property type="match status" value="1"/>
</dbReference>
<evidence type="ECO:0000313" key="20">
    <source>
        <dbReference type="EMBL" id="GGW25231.1"/>
    </source>
</evidence>
<evidence type="ECO:0000256" key="12">
    <source>
        <dbReference type="ARBA" id="ARBA00023136"/>
    </source>
</evidence>
<dbReference type="InterPro" id="IPR036909">
    <property type="entry name" value="Cyt_c-like_dom_sf"/>
</dbReference>
<dbReference type="InterPro" id="IPR001505">
    <property type="entry name" value="Copper_CuA"/>
</dbReference>
<keyword evidence="7 16" id="KW-0479">Metal-binding</keyword>
<accession>A0A8H9I1W6</accession>
<dbReference type="PRINTS" id="PR01166">
    <property type="entry name" value="CYCOXIDASEII"/>
</dbReference>
<keyword evidence="12 17" id="KW-0472">Membrane</keyword>
<dbReference type="Pfam" id="PF00116">
    <property type="entry name" value="COX2"/>
    <property type="match status" value="1"/>
</dbReference>
<evidence type="ECO:0000256" key="4">
    <source>
        <dbReference type="ARBA" id="ARBA00022617"/>
    </source>
</evidence>
<dbReference type="GO" id="GO:0004129">
    <property type="term" value="F:cytochrome-c oxidase activity"/>
    <property type="evidence" value="ECO:0007669"/>
    <property type="project" value="UniProtKB-EC"/>
</dbReference>
<dbReference type="AlphaFoldDB" id="A0A8H9I1W6"/>
<comment type="subcellular location">
    <subcellularLocation>
        <location evidence="1">Membrane</location>
        <topology evidence="1">Multi-pass membrane protein</topology>
    </subcellularLocation>
</comment>
<dbReference type="InterPro" id="IPR014222">
    <property type="entry name" value="Cyt_c_oxidase_su2"/>
</dbReference>
<feature type="domain" description="Cytochrome c" evidence="19">
    <location>
        <begin position="262"/>
        <end position="352"/>
    </location>
</feature>
<reference evidence="21" key="1">
    <citation type="journal article" date="2019" name="Int. J. Syst. Evol. Microbiol.">
        <title>The Global Catalogue of Microorganisms (GCM) 10K type strain sequencing project: providing services to taxonomists for standard genome sequencing and annotation.</title>
        <authorList>
            <consortium name="The Broad Institute Genomics Platform"/>
            <consortium name="The Broad Institute Genome Sequencing Center for Infectious Disease"/>
            <person name="Wu L."/>
            <person name="Ma J."/>
        </authorList>
    </citation>
    <scope>NUCLEOTIDE SEQUENCE [LARGE SCALE GENOMIC DNA]</scope>
    <source>
        <strain evidence="21">KCTC 22154</strain>
    </source>
</reference>
<evidence type="ECO:0000256" key="13">
    <source>
        <dbReference type="ARBA" id="ARBA00024688"/>
    </source>
</evidence>
<dbReference type="PROSITE" id="PS50857">
    <property type="entry name" value="COX2_CUA"/>
    <property type="match status" value="1"/>
</dbReference>
<dbReference type="NCBIfam" id="TIGR02866">
    <property type="entry name" value="CoxB"/>
    <property type="match status" value="1"/>
</dbReference>
<evidence type="ECO:0000256" key="9">
    <source>
        <dbReference type="ARBA" id="ARBA00022989"/>
    </source>
</evidence>
<dbReference type="GO" id="GO:0020037">
    <property type="term" value="F:heme binding"/>
    <property type="evidence" value="ECO:0007669"/>
    <property type="project" value="InterPro"/>
</dbReference>
<comment type="catalytic activity">
    <reaction evidence="15">
        <text>4 Fe(II)-[cytochrome c] + O2 + 8 H(+)(in) = 4 Fe(III)-[cytochrome c] + 2 H2O + 4 H(+)(out)</text>
        <dbReference type="Rhea" id="RHEA:11436"/>
        <dbReference type="Rhea" id="RHEA-COMP:10350"/>
        <dbReference type="Rhea" id="RHEA-COMP:14399"/>
        <dbReference type="ChEBI" id="CHEBI:15377"/>
        <dbReference type="ChEBI" id="CHEBI:15378"/>
        <dbReference type="ChEBI" id="CHEBI:15379"/>
        <dbReference type="ChEBI" id="CHEBI:29033"/>
        <dbReference type="ChEBI" id="CHEBI:29034"/>
        <dbReference type="EC" id="7.1.1.9"/>
    </reaction>
</comment>
<keyword evidence="21" id="KW-1185">Reference proteome</keyword>
<keyword evidence="11" id="KW-0186">Copper</keyword>
<dbReference type="RefSeq" id="WP_189463390.1">
    <property type="nucleotide sequence ID" value="NZ_BMXN01000007.1"/>
</dbReference>
<evidence type="ECO:0000256" key="17">
    <source>
        <dbReference type="SAM" id="Phobius"/>
    </source>
</evidence>